<proteinExistence type="predicted"/>
<reference evidence="3" key="1">
    <citation type="submission" date="2023-07" db="EMBL/GenBank/DDBJ databases">
        <authorList>
            <consortium name="AG Swart"/>
            <person name="Singh M."/>
            <person name="Singh A."/>
            <person name="Seah K."/>
            <person name="Emmerich C."/>
        </authorList>
    </citation>
    <scope>NUCLEOTIDE SEQUENCE</scope>
    <source>
        <strain evidence="3">DP1</strain>
    </source>
</reference>
<dbReference type="PANTHER" id="PTHR43719">
    <property type="entry name" value="TWO-COMPONENT HISTIDINE KINASE"/>
    <property type="match status" value="1"/>
</dbReference>
<evidence type="ECO:0000256" key="1">
    <source>
        <dbReference type="ARBA" id="ARBA00022553"/>
    </source>
</evidence>
<keyword evidence="2" id="KW-0812">Transmembrane</keyword>
<accession>A0AAD2D549</accession>
<keyword evidence="2" id="KW-1133">Transmembrane helix</keyword>
<gene>
    <name evidence="3" type="ORF">ECRASSUSDP1_LOCUS22237</name>
</gene>
<comment type="caution">
    <text evidence="3">The sequence shown here is derived from an EMBL/GenBank/DDBJ whole genome shotgun (WGS) entry which is preliminary data.</text>
</comment>
<evidence type="ECO:0000313" key="4">
    <source>
        <dbReference type="Proteomes" id="UP001295684"/>
    </source>
</evidence>
<keyword evidence="4" id="KW-1185">Reference proteome</keyword>
<feature type="transmembrane region" description="Helical" evidence="2">
    <location>
        <begin position="125"/>
        <end position="142"/>
    </location>
</feature>
<keyword evidence="1" id="KW-0597">Phosphoprotein</keyword>
<feature type="transmembrane region" description="Helical" evidence="2">
    <location>
        <begin position="69"/>
        <end position="89"/>
    </location>
</feature>
<evidence type="ECO:0000256" key="2">
    <source>
        <dbReference type="SAM" id="Phobius"/>
    </source>
</evidence>
<name>A0AAD2D549_EUPCR</name>
<dbReference type="AlphaFoldDB" id="A0AAD2D549"/>
<sequence>MEEQKQKVDKGREEKKPDFQRIQDYFKPRPHYSVKRILEDQDKVMDIENFMMNMQVRYFRNDFFKKIKIFSFLFSILVTIIGICIHFYMEDNKTAGMGRNRCFISAFLTIATVFILHYFPERHGIIAPVMSVWLFICMSDFYESSDRFVMHEYALPTISYAYLIMVLVPSSWKSHLISCMLGFLYYLTKIVKKRGEIPTAFWISMIPTFFYFISIAFLINMRLKELYSYIRKIEVMRNETKSILESFPNAFSINPCHSEDKGANPTFTNQEFDQKILDVKNKVNDIKNVEIQFSQRNKETEERVKCDLKTYLDQVHKRLTNLDIFEQSNIRICRSSSEKNIHHYEDQVYTIKSFEVKWNEQRCFMDVFISNTDIFRFEQAQKEIKKHKLMLGRASDELQTSLESILHSFTSVKENTKSLCDITSAHDCKERSFKDNIKLSTRQIFQDLNSCDQSSQILLSLSESMRDFSKIDIESIDTSIRDFNLRNFMEEIHQQCLYQTRLRGVKLTTQIEKHLTNVYVASDRAKIKLILINLVMNRLKYLPEQNILIQVKPKKSRHSYFLQFTIMETYERECGKLKKNNEENSKDPGEQEAGEIRMIICQKYIEKLGGKFILPRGIHSSARIDKSLDQCLNESQISDESGYASAQSLRIHGKMKFIIQANKDLKIIKPKRLQKGVLDNRVLSKTLCEYCGILNFNDCTCQDYVDIVHHPEEQEYWPEKKENQAVEFDELFVSQEYFNESPNQDLTQNLALTQPQAPKLLPVYR</sequence>
<dbReference type="Gene3D" id="3.30.565.10">
    <property type="entry name" value="Histidine kinase-like ATPase, C-terminal domain"/>
    <property type="match status" value="1"/>
</dbReference>
<dbReference type="PANTHER" id="PTHR43719:SF28">
    <property type="entry name" value="PEROXIDE STRESS-ACTIVATED HISTIDINE KINASE MAK1-RELATED"/>
    <property type="match status" value="1"/>
</dbReference>
<feature type="transmembrane region" description="Helical" evidence="2">
    <location>
        <begin position="101"/>
        <end position="119"/>
    </location>
</feature>
<evidence type="ECO:0000313" key="3">
    <source>
        <dbReference type="EMBL" id="CAI2380797.1"/>
    </source>
</evidence>
<feature type="transmembrane region" description="Helical" evidence="2">
    <location>
        <begin position="199"/>
        <end position="219"/>
    </location>
</feature>
<feature type="transmembrane region" description="Helical" evidence="2">
    <location>
        <begin position="162"/>
        <end position="187"/>
    </location>
</feature>
<dbReference type="InterPro" id="IPR036890">
    <property type="entry name" value="HATPase_C_sf"/>
</dbReference>
<organism evidence="3 4">
    <name type="scientific">Euplotes crassus</name>
    <dbReference type="NCBI Taxonomy" id="5936"/>
    <lineage>
        <taxon>Eukaryota</taxon>
        <taxon>Sar</taxon>
        <taxon>Alveolata</taxon>
        <taxon>Ciliophora</taxon>
        <taxon>Intramacronucleata</taxon>
        <taxon>Spirotrichea</taxon>
        <taxon>Hypotrichia</taxon>
        <taxon>Euplotida</taxon>
        <taxon>Euplotidae</taxon>
        <taxon>Moneuplotes</taxon>
    </lineage>
</organism>
<keyword evidence="2" id="KW-0472">Membrane</keyword>
<dbReference type="SUPFAM" id="SSF55874">
    <property type="entry name" value="ATPase domain of HSP90 chaperone/DNA topoisomerase II/histidine kinase"/>
    <property type="match status" value="1"/>
</dbReference>
<protein>
    <submittedName>
        <fullName evidence="3">Uncharacterized protein</fullName>
    </submittedName>
</protein>
<dbReference type="EMBL" id="CAMPGE010022788">
    <property type="protein sequence ID" value="CAI2380797.1"/>
    <property type="molecule type" value="Genomic_DNA"/>
</dbReference>
<dbReference type="Proteomes" id="UP001295684">
    <property type="component" value="Unassembled WGS sequence"/>
</dbReference>
<dbReference type="InterPro" id="IPR050956">
    <property type="entry name" value="2C_system_His_kinase"/>
</dbReference>